<evidence type="ECO:0000313" key="3">
    <source>
        <dbReference type="Proteomes" id="UP000324222"/>
    </source>
</evidence>
<organism evidence="2 3">
    <name type="scientific">Portunus trituberculatus</name>
    <name type="common">Swimming crab</name>
    <name type="synonym">Neptunus trituberculatus</name>
    <dbReference type="NCBI Taxonomy" id="210409"/>
    <lineage>
        <taxon>Eukaryota</taxon>
        <taxon>Metazoa</taxon>
        <taxon>Ecdysozoa</taxon>
        <taxon>Arthropoda</taxon>
        <taxon>Crustacea</taxon>
        <taxon>Multicrustacea</taxon>
        <taxon>Malacostraca</taxon>
        <taxon>Eumalacostraca</taxon>
        <taxon>Eucarida</taxon>
        <taxon>Decapoda</taxon>
        <taxon>Pleocyemata</taxon>
        <taxon>Brachyura</taxon>
        <taxon>Eubrachyura</taxon>
        <taxon>Portunoidea</taxon>
        <taxon>Portunidae</taxon>
        <taxon>Portuninae</taxon>
        <taxon>Portunus</taxon>
    </lineage>
</organism>
<dbReference type="AlphaFoldDB" id="A0A5B7JTT9"/>
<accession>A0A5B7JTT9</accession>
<dbReference type="EMBL" id="VSRR010111684">
    <property type="protein sequence ID" value="MPC97843.1"/>
    <property type="molecule type" value="Genomic_DNA"/>
</dbReference>
<name>A0A5B7JTT9_PORTR</name>
<dbReference type="Proteomes" id="UP000324222">
    <property type="component" value="Unassembled WGS sequence"/>
</dbReference>
<comment type="caution">
    <text evidence="2">The sequence shown here is derived from an EMBL/GenBank/DDBJ whole genome shotgun (WGS) entry which is preliminary data.</text>
</comment>
<proteinExistence type="predicted"/>
<keyword evidence="3" id="KW-1185">Reference proteome</keyword>
<sequence length="162" mass="17598">MEKAREEGKIAFFKHTRLIIKDKSTNYQYQGRSSRSGGVSTDEAVCDVTGAIDQASEASDDESSVGADGRNADSSTCGAVGFVSGAVVQKSEVAQDARDSSSASDIVARTKSHEGLRSRVERKVMSLMWYQESLSLLERRAMGRSRCVVLCVRSVFGCCFYS</sequence>
<evidence type="ECO:0000313" key="2">
    <source>
        <dbReference type="EMBL" id="MPC97843.1"/>
    </source>
</evidence>
<reference evidence="2 3" key="1">
    <citation type="submission" date="2019-05" db="EMBL/GenBank/DDBJ databases">
        <title>Another draft genome of Portunus trituberculatus and its Hox gene families provides insights of decapod evolution.</title>
        <authorList>
            <person name="Jeong J.-H."/>
            <person name="Song I."/>
            <person name="Kim S."/>
            <person name="Choi T."/>
            <person name="Kim D."/>
            <person name="Ryu S."/>
            <person name="Kim W."/>
        </authorList>
    </citation>
    <scope>NUCLEOTIDE SEQUENCE [LARGE SCALE GENOMIC DNA]</scope>
    <source>
        <tissue evidence="2">Muscle</tissue>
    </source>
</reference>
<protein>
    <submittedName>
        <fullName evidence="2">Uncharacterized protein</fullName>
    </submittedName>
</protein>
<evidence type="ECO:0000256" key="1">
    <source>
        <dbReference type="SAM" id="MobiDB-lite"/>
    </source>
</evidence>
<feature type="region of interest" description="Disordered" evidence="1">
    <location>
        <begin position="53"/>
        <end position="73"/>
    </location>
</feature>
<gene>
    <name evidence="2" type="ORF">E2C01_093180</name>
</gene>